<dbReference type="SUPFAM" id="SSF48371">
    <property type="entry name" value="ARM repeat"/>
    <property type="match status" value="1"/>
</dbReference>
<dbReference type="RefSeq" id="WP_002650452.1">
    <property type="nucleotide sequence ID" value="NZ_CH672376.1"/>
</dbReference>
<dbReference type="Gene3D" id="1.25.10.10">
    <property type="entry name" value="Leucine-rich Repeat Variant"/>
    <property type="match status" value="1"/>
</dbReference>
<evidence type="ECO:0000313" key="2">
    <source>
        <dbReference type="EMBL" id="EAQ80892.1"/>
    </source>
</evidence>
<keyword evidence="1" id="KW-0732">Signal</keyword>
<proteinExistence type="predicted"/>
<dbReference type="InterPro" id="IPR016024">
    <property type="entry name" value="ARM-type_fold"/>
</dbReference>
<dbReference type="EMBL" id="AANZ01000007">
    <property type="protein sequence ID" value="EAQ80892.1"/>
    <property type="molecule type" value="Genomic_DNA"/>
</dbReference>
<dbReference type="HOGENOM" id="CLU_367173_0_0_0"/>
<organism evidence="2 3">
    <name type="scientific">Blastopirellula marina DSM 3645</name>
    <dbReference type="NCBI Taxonomy" id="314230"/>
    <lineage>
        <taxon>Bacteria</taxon>
        <taxon>Pseudomonadati</taxon>
        <taxon>Planctomycetota</taxon>
        <taxon>Planctomycetia</taxon>
        <taxon>Pirellulales</taxon>
        <taxon>Pirellulaceae</taxon>
        <taxon>Blastopirellula</taxon>
    </lineage>
</organism>
<sequence>MRSLFTTCWILLAAAGTVAAQAPGEAAAPVDSPAVAAIREANPTTPLELAETAGLMVDLGRVDLAIEYLNKLLSDKPSDDDLVKMQAKLGSGPLIRLQTLPELQPAGTEVAKLVFAAVEKLTRNPAFLQAQVDALASSDDVAVRRASIALRGAGAAAIEPLLLAYAGSDNPATRDAALKIILQLGQDAEAPLWGALDSTDPSIKAAALSALGALRSTRSLDVLVGPAVAADEAPEVRRAASKAVVDIVGEPASTSDVEKFLTKRIERYLAGEPVFAGGPFAELDVWTWSDAAPHLTKKTLSMADASTVWTAHLARDLAAIDPQNPQNARLRMVTALQSVIALDGPNAEIKGTPADAAAQQLGAASVAEALDYALTHPRMTMAAIAACRWLGEQGDLAALAPRNGQPSALAAALSHGAYRVKAAAADAVLALNPTSPYPGSSALIEALLSFAKTSGERIAVIADPDSTRAQELAGRLTELGYTVLTRRGRRELFDAAYSTPDVELIFISDAVDRPGAFEMVQILHHDKRTANTPVGVIPWIEDYSRWQVRLTDDPYALALIRAHDAEGLTGQIQQMYAQQGRLLVDANEREARGDRALDSLAALAAEPKYKFYDLLLYEAEIADLIRDPASMEAAAALLSNLATPVAQSALVETASEVVRPLVERQMCAKAFADAVQRKGLQLTREQILRQYDRYNASEIYDRETQQVLASLLDTMEASAKGVRLDQPGLVQPVMEEVEK</sequence>
<comment type="caution">
    <text evidence="2">The sequence shown here is derived from an EMBL/GenBank/DDBJ whole genome shotgun (WGS) entry which is preliminary data.</text>
</comment>
<dbReference type="STRING" id="314230.DSM3645_12766"/>
<dbReference type="Proteomes" id="UP000004358">
    <property type="component" value="Unassembled WGS sequence"/>
</dbReference>
<evidence type="ECO:0008006" key="4">
    <source>
        <dbReference type="Google" id="ProtNLM"/>
    </source>
</evidence>
<name>A3ZRX0_9BACT</name>
<feature type="signal peptide" evidence="1">
    <location>
        <begin position="1"/>
        <end position="19"/>
    </location>
</feature>
<dbReference type="OrthoDB" id="253582at2"/>
<evidence type="ECO:0000256" key="1">
    <source>
        <dbReference type="SAM" id="SignalP"/>
    </source>
</evidence>
<feature type="chain" id="PRO_5002665042" description="Response regulatory domain-containing protein" evidence="1">
    <location>
        <begin position="20"/>
        <end position="739"/>
    </location>
</feature>
<reference evidence="2 3" key="1">
    <citation type="submission" date="2006-02" db="EMBL/GenBank/DDBJ databases">
        <authorList>
            <person name="Amann R."/>
            <person name="Ferriera S."/>
            <person name="Johnson J."/>
            <person name="Kravitz S."/>
            <person name="Halpern A."/>
            <person name="Remington K."/>
            <person name="Beeson K."/>
            <person name="Tran B."/>
            <person name="Rogers Y.-H."/>
            <person name="Friedman R."/>
            <person name="Venter J.C."/>
        </authorList>
    </citation>
    <scope>NUCLEOTIDE SEQUENCE [LARGE SCALE GENOMIC DNA]</scope>
    <source>
        <strain evidence="2 3">DSM 3645</strain>
    </source>
</reference>
<dbReference type="AlphaFoldDB" id="A3ZRX0"/>
<accession>A3ZRX0</accession>
<evidence type="ECO:0000313" key="3">
    <source>
        <dbReference type="Proteomes" id="UP000004358"/>
    </source>
</evidence>
<dbReference type="Pfam" id="PF13646">
    <property type="entry name" value="HEAT_2"/>
    <property type="match status" value="1"/>
</dbReference>
<dbReference type="InterPro" id="IPR011989">
    <property type="entry name" value="ARM-like"/>
</dbReference>
<protein>
    <recommendedName>
        <fullName evidence="4">Response regulatory domain-containing protein</fullName>
    </recommendedName>
</protein>
<gene>
    <name evidence="2" type="ORF">DSM3645_12766</name>
</gene>
<dbReference type="eggNOG" id="COG1413">
    <property type="taxonomic scope" value="Bacteria"/>
</dbReference>